<dbReference type="Gene3D" id="1.20.210.10">
    <property type="entry name" value="Cytochrome c oxidase-like, subunit I domain"/>
    <property type="match status" value="1"/>
</dbReference>
<dbReference type="RefSeq" id="WP_002202996.1">
    <property type="nucleotide sequence ID" value="NZ_CP036030.1"/>
</dbReference>
<keyword evidence="1" id="KW-0472">Membrane</keyword>
<evidence type="ECO:0008006" key="4">
    <source>
        <dbReference type="Google" id="ProtNLM"/>
    </source>
</evidence>
<evidence type="ECO:0000256" key="1">
    <source>
        <dbReference type="SAM" id="Phobius"/>
    </source>
</evidence>
<dbReference type="AlphaFoldDB" id="A0A1E8BVH6"/>
<feature type="transmembrane region" description="Helical" evidence="1">
    <location>
        <begin position="74"/>
        <end position="94"/>
    </location>
</feature>
<gene>
    <name evidence="2" type="ORF">BWGOE11_02060</name>
</gene>
<evidence type="ECO:0000313" key="2">
    <source>
        <dbReference type="EMBL" id="OFE02282.1"/>
    </source>
</evidence>
<dbReference type="Proteomes" id="UP000175835">
    <property type="component" value="Unassembled WGS sequence"/>
</dbReference>
<proteinExistence type="predicted"/>
<dbReference type="Pfam" id="PF11070">
    <property type="entry name" value="DUF2871"/>
    <property type="match status" value="1"/>
</dbReference>
<keyword evidence="1" id="KW-1133">Transmembrane helix</keyword>
<reference evidence="2 3" key="1">
    <citation type="submission" date="2016-05" db="EMBL/GenBank/DDBJ databases">
        <title>Bacillus thuringiensis and Bacillus weihenstephanensis as novel biocontrol agents of wilt causing Verticillium species.</title>
        <authorList>
            <person name="Hollensteiner J."/>
            <person name="Wemheuer F."/>
            <person name="Harting R."/>
            <person name="Kolarzyk A."/>
            <person name="Diaz-Valerio S."/>
            <person name="Poehlein A."/>
            <person name="Brzuszkiewicz E."/>
            <person name="Nesemann K."/>
            <person name="Braus-Stromeyer S."/>
            <person name="Braus G."/>
            <person name="Daniel R."/>
            <person name="Liesegang H."/>
        </authorList>
    </citation>
    <scope>NUCLEOTIDE SEQUENCE [LARGE SCALE GENOMIC DNA]</scope>
    <source>
        <strain evidence="2 3">GOE11</strain>
    </source>
</reference>
<dbReference type="InterPro" id="IPR021299">
    <property type="entry name" value="DUF2871"/>
</dbReference>
<accession>A0A1E8BVH6</accession>
<dbReference type="PATRIC" id="fig|86662.28.peg.204"/>
<comment type="caution">
    <text evidence="2">The sequence shown here is derived from an EMBL/GenBank/DDBJ whole genome shotgun (WGS) entry which is preliminary data.</text>
</comment>
<feature type="transmembrane region" description="Helical" evidence="1">
    <location>
        <begin position="106"/>
        <end position="126"/>
    </location>
</feature>
<protein>
    <recommendedName>
        <fullName evidence="4">DUF2871 domain-containing protein</fullName>
    </recommendedName>
</protein>
<sequence>MKKLFNAAFFYLVLGLLSGIFAREFTRTKDIEGSTMLNVIHTHVLVLGFVFFLIALVLSKVFTMHEAKSFNKWFIVYNLGLILTVVAMLVRGLLQVNGTDFKGLSHMAGLSHVIISVGLVWFMMLLKKSYKEQ</sequence>
<dbReference type="EMBL" id="LXLX01000004">
    <property type="protein sequence ID" value="OFE02282.1"/>
    <property type="molecule type" value="Genomic_DNA"/>
</dbReference>
<evidence type="ECO:0000313" key="3">
    <source>
        <dbReference type="Proteomes" id="UP000175835"/>
    </source>
</evidence>
<dbReference type="InterPro" id="IPR036927">
    <property type="entry name" value="Cyt_c_oxase-like_su1_sf"/>
</dbReference>
<keyword evidence="1" id="KW-0812">Transmembrane</keyword>
<feature type="transmembrane region" description="Helical" evidence="1">
    <location>
        <begin position="38"/>
        <end position="62"/>
    </location>
</feature>
<organism evidence="2 3">
    <name type="scientific">Bacillus mycoides</name>
    <dbReference type="NCBI Taxonomy" id="1405"/>
    <lineage>
        <taxon>Bacteria</taxon>
        <taxon>Bacillati</taxon>
        <taxon>Bacillota</taxon>
        <taxon>Bacilli</taxon>
        <taxon>Bacillales</taxon>
        <taxon>Bacillaceae</taxon>
        <taxon>Bacillus</taxon>
        <taxon>Bacillus cereus group</taxon>
    </lineage>
</organism>
<name>A0A1E8BVH6_BACMY</name>